<name>A0A6G3XRY2_9ACTN</name>
<dbReference type="SUPFAM" id="SSF52540">
    <property type="entry name" value="P-loop containing nucleoside triphosphate hydrolases"/>
    <property type="match status" value="1"/>
</dbReference>
<dbReference type="Gene3D" id="3.40.50.300">
    <property type="entry name" value="P-loop containing nucleotide triphosphate hydrolases"/>
    <property type="match status" value="1"/>
</dbReference>
<sequence length="82" mass="9027">LIDTMRHLALSRPELSTVTVTHHLEELSPAISHALLLREGRVLAAGTVEEVLTQERMTACFGRPIEVSRHAGRWLARSGGFA</sequence>
<organism evidence="1">
    <name type="scientific">Streptomyces sp. SID7499</name>
    <dbReference type="NCBI Taxonomy" id="2706086"/>
    <lineage>
        <taxon>Bacteria</taxon>
        <taxon>Bacillati</taxon>
        <taxon>Actinomycetota</taxon>
        <taxon>Actinomycetes</taxon>
        <taxon>Kitasatosporales</taxon>
        <taxon>Streptomycetaceae</taxon>
        <taxon>Streptomyces</taxon>
    </lineage>
</organism>
<feature type="non-terminal residue" evidence="1">
    <location>
        <position position="1"/>
    </location>
</feature>
<reference evidence="1" key="1">
    <citation type="submission" date="2020-01" db="EMBL/GenBank/DDBJ databases">
        <title>Insect and environment-associated Actinomycetes.</title>
        <authorList>
            <person name="Currrie C."/>
            <person name="Chevrette M."/>
            <person name="Carlson C."/>
            <person name="Stubbendieck R."/>
            <person name="Wendt-Pienkowski E."/>
        </authorList>
    </citation>
    <scope>NUCLEOTIDE SEQUENCE</scope>
    <source>
        <strain evidence="1">SID7499</strain>
    </source>
</reference>
<dbReference type="GO" id="GO:0005524">
    <property type="term" value="F:ATP binding"/>
    <property type="evidence" value="ECO:0007669"/>
    <property type="project" value="UniProtKB-KW"/>
</dbReference>
<dbReference type="AlphaFoldDB" id="A0A6G3XRY2"/>
<gene>
    <name evidence="1" type="ORF">G3M58_80330</name>
</gene>
<keyword evidence="1" id="KW-0547">Nucleotide-binding</keyword>
<protein>
    <submittedName>
        <fullName evidence="1">ABC transporter ATP-binding protein</fullName>
    </submittedName>
</protein>
<comment type="caution">
    <text evidence="1">The sequence shown here is derived from an EMBL/GenBank/DDBJ whole genome shotgun (WGS) entry which is preliminary data.</text>
</comment>
<accession>A0A6G3XRY2</accession>
<dbReference type="EMBL" id="JAAGMN010008648">
    <property type="protein sequence ID" value="NEE20501.1"/>
    <property type="molecule type" value="Genomic_DNA"/>
</dbReference>
<keyword evidence="1" id="KW-0067">ATP-binding</keyword>
<proteinExistence type="predicted"/>
<evidence type="ECO:0000313" key="1">
    <source>
        <dbReference type="EMBL" id="NEE20501.1"/>
    </source>
</evidence>
<dbReference type="InterPro" id="IPR027417">
    <property type="entry name" value="P-loop_NTPase"/>
</dbReference>